<organism evidence="2 3">
    <name type="scientific">Tectimicrobiota bacterium</name>
    <dbReference type="NCBI Taxonomy" id="2528274"/>
    <lineage>
        <taxon>Bacteria</taxon>
        <taxon>Pseudomonadati</taxon>
        <taxon>Nitrospinota/Tectimicrobiota group</taxon>
        <taxon>Candidatus Tectimicrobiota</taxon>
    </lineage>
</organism>
<dbReference type="Proteomes" id="UP000712673">
    <property type="component" value="Unassembled WGS sequence"/>
</dbReference>
<evidence type="ECO:0000313" key="3">
    <source>
        <dbReference type="Proteomes" id="UP000712673"/>
    </source>
</evidence>
<gene>
    <name evidence="2" type="ORF">FJZ47_00430</name>
</gene>
<accession>A0A937VY20</accession>
<comment type="caution">
    <text evidence="2">The sequence shown here is derived from an EMBL/GenBank/DDBJ whole genome shotgun (WGS) entry which is preliminary data.</text>
</comment>
<reference evidence="2" key="1">
    <citation type="submission" date="2019-03" db="EMBL/GenBank/DDBJ databases">
        <title>Lake Tanganyika Metagenome-Assembled Genomes (MAGs).</title>
        <authorList>
            <person name="Tran P."/>
        </authorList>
    </citation>
    <scope>NUCLEOTIDE SEQUENCE</scope>
    <source>
        <strain evidence="2">K_DeepCast_65m_m2_066</strain>
    </source>
</reference>
<dbReference type="InterPro" id="IPR011008">
    <property type="entry name" value="Dimeric_a/b-barrel"/>
</dbReference>
<dbReference type="SUPFAM" id="SSF54909">
    <property type="entry name" value="Dimeric alpha+beta barrel"/>
    <property type="match status" value="1"/>
</dbReference>
<sequence>MMLLAHDSLSALQAAEQAFRTGVRGYATICQVERGLTLRNAAGGHIEHFGYVDGLSQPLFFTSDLQRLRRRDRSAQGWDAGAGAGPLRTDRTG</sequence>
<dbReference type="AlphaFoldDB" id="A0A937VY20"/>
<evidence type="ECO:0000313" key="2">
    <source>
        <dbReference type="EMBL" id="MBM3222260.1"/>
    </source>
</evidence>
<name>A0A937VY20_UNCTE</name>
<proteinExistence type="predicted"/>
<protein>
    <submittedName>
        <fullName evidence="2">Uncharacterized protein</fullName>
    </submittedName>
</protein>
<dbReference type="EMBL" id="VGLS01000005">
    <property type="protein sequence ID" value="MBM3222260.1"/>
    <property type="molecule type" value="Genomic_DNA"/>
</dbReference>
<feature type="region of interest" description="Disordered" evidence="1">
    <location>
        <begin position="71"/>
        <end position="93"/>
    </location>
</feature>
<evidence type="ECO:0000256" key="1">
    <source>
        <dbReference type="SAM" id="MobiDB-lite"/>
    </source>
</evidence>